<name>A0ACA9TTM8_BIOOC</name>
<sequence length="557" mass="60337">MGISKEDGACVPLLLSESIDANHESRAAAMAESPQKDPEPLRIRERLSHFNGMLLFVMIYMAFCALNFGYDVGTFGGVQGMQSFSTMFGQRDPNTGLYVLPGWLSSVMTATPFLGKALGCICAGALAERWGRRAAVLGLCISSIVGALLQVSAHSAAQFTAGRVITFTMTGMAIVVVPIYQAETAPKVLRGMFTSTIQLMIVLGQLIATLVTYGTRDIPQPRGWQIPVGLQLIIPVVILAFLPLLPESPRWLLSCGRKAEALRSLRKIRGPASDEEVSKEIEAIEYAHTNEKQGSWSDVFGEKHRVRTMVAVLVMFGQQITGQAFPSQYGVVFYLSQGFGSQAFLFNAISNVIALAAVVITLFHVDSVGRRPVLLVGGAFMGAFLFILGGMGTLVSSTMNVHERNVIVASLMMFSFFFNLSWAPISYVVVSETAALCVKEKTNLLACVVSVLTTFITSFTCPYLINPQYAGLGSKVGFVYGSFAFAMVGLAYFLVPELKGRTLEEVDQLFESKVPLRKFGGVRTMTAEELYQGDLAQRGRGIGVGKLHDNGSENDAS</sequence>
<dbReference type="Proteomes" id="UP000836387">
    <property type="component" value="Unassembled WGS sequence"/>
</dbReference>
<keyword evidence="2" id="KW-1185">Reference proteome</keyword>
<evidence type="ECO:0000313" key="2">
    <source>
        <dbReference type="Proteomes" id="UP000836387"/>
    </source>
</evidence>
<gene>
    <name evidence="1" type="ORF">CRV2_00001177</name>
</gene>
<evidence type="ECO:0000313" key="1">
    <source>
        <dbReference type="EMBL" id="CAG9944013.1"/>
    </source>
</evidence>
<protein>
    <submittedName>
        <fullName evidence="1">Uncharacterized protein</fullName>
    </submittedName>
</protein>
<reference evidence="1" key="1">
    <citation type="submission" date="2020-04" db="EMBL/GenBank/DDBJ databases">
        <authorList>
            <person name="Broberg M."/>
        </authorList>
    </citation>
    <scope>NUCLEOTIDE SEQUENCE</scope>
</reference>
<dbReference type="EMBL" id="CADEHS020000007">
    <property type="protein sequence ID" value="CAG9944013.1"/>
    <property type="molecule type" value="Genomic_DNA"/>
</dbReference>
<reference evidence="1" key="2">
    <citation type="submission" date="2021-10" db="EMBL/GenBank/DDBJ databases">
        <authorList>
            <person name="Piombo E."/>
        </authorList>
    </citation>
    <scope>NUCLEOTIDE SEQUENCE</scope>
</reference>
<accession>A0ACA9TTM8</accession>
<proteinExistence type="predicted"/>
<organism evidence="1 2">
    <name type="scientific">Clonostachys rosea f. rosea IK726</name>
    <dbReference type="NCBI Taxonomy" id="1349383"/>
    <lineage>
        <taxon>Eukaryota</taxon>
        <taxon>Fungi</taxon>
        <taxon>Dikarya</taxon>
        <taxon>Ascomycota</taxon>
        <taxon>Pezizomycotina</taxon>
        <taxon>Sordariomycetes</taxon>
        <taxon>Hypocreomycetidae</taxon>
        <taxon>Hypocreales</taxon>
        <taxon>Bionectriaceae</taxon>
        <taxon>Clonostachys</taxon>
    </lineage>
</organism>
<comment type="caution">
    <text evidence="1">The sequence shown here is derived from an EMBL/GenBank/DDBJ whole genome shotgun (WGS) entry which is preliminary data.</text>
</comment>